<sequence>MTARVRRGPTVVIVGGIAATIGAWLALGLLDACLGALATLAYAASAPSVVGATRVPDGAAPDPRSVRKWREEHPDATISEAIAAVSER</sequence>
<reference evidence="2 4" key="3">
    <citation type="submission" date="2021-01" db="EMBL/GenBank/DDBJ databases">
        <title>Sequencing the genomes of 1000 actinobacteria strains.</title>
        <authorList>
            <person name="Klenk H.-P."/>
        </authorList>
    </citation>
    <scope>NUCLEOTIDE SEQUENCE [LARGE SCALE GENOMIC DNA]</scope>
    <source>
        <strain evidence="2 4">DSM 20542</strain>
    </source>
</reference>
<comment type="caution">
    <text evidence="1">The sequence shown here is derived from an EMBL/GenBank/DDBJ whole genome shotgun (WGS) entry which is preliminary data.</text>
</comment>
<evidence type="ECO:0000313" key="3">
    <source>
        <dbReference type="Proteomes" id="UP000648535"/>
    </source>
</evidence>
<dbReference type="RefSeq" id="WP_175327583.1">
    <property type="nucleotide sequence ID" value="NZ_BMOI01000016.1"/>
</dbReference>
<accession>A0A8H9GD60</accession>
<evidence type="ECO:0000313" key="1">
    <source>
        <dbReference type="EMBL" id="GGL10779.1"/>
    </source>
</evidence>
<dbReference type="Proteomes" id="UP000746584">
    <property type="component" value="Unassembled WGS sequence"/>
</dbReference>
<reference evidence="1" key="2">
    <citation type="submission" date="2020-09" db="EMBL/GenBank/DDBJ databases">
        <authorList>
            <person name="Sun Q."/>
            <person name="Ohkuma M."/>
        </authorList>
    </citation>
    <scope>NUCLEOTIDE SEQUENCE</scope>
    <source>
        <strain evidence="1">JCM 1480</strain>
    </source>
</reference>
<name>A0A8H9GD60_9MICO</name>
<evidence type="ECO:0000313" key="4">
    <source>
        <dbReference type="Proteomes" id="UP000746584"/>
    </source>
</evidence>
<gene>
    <name evidence="1" type="ORF">GCM10009769_31040</name>
    <name evidence="2" type="ORF">JOE58_001953</name>
</gene>
<proteinExistence type="predicted"/>
<organism evidence="1 3">
    <name type="scientific">Curtobacterium luteum</name>
    <dbReference type="NCBI Taxonomy" id="33881"/>
    <lineage>
        <taxon>Bacteria</taxon>
        <taxon>Bacillati</taxon>
        <taxon>Actinomycetota</taxon>
        <taxon>Actinomycetes</taxon>
        <taxon>Micrococcales</taxon>
        <taxon>Microbacteriaceae</taxon>
        <taxon>Curtobacterium</taxon>
    </lineage>
</organism>
<dbReference type="AlphaFoldDB" id="A0A8H9GD60"/>
<dbReference type="EMBL" id="BMOI01000016">
    <property type="protein sequence ID" value="GGL10779.1"/>
    <property type="molecule type" value="Genomic_DNA"/>
</dbReference>
<evidence type="ECO:0000313" key="2">
    <source>
        <dbReference type="EMBL" id="MBM7802702.1"/>
    </source>
</evidence>
<dbReference type="EMBL" id="JAFBCG010000001">
    <property type="protein sequence ID" value="MBM7802702.1"/>
    <property type="molecule type" value="Genomic_DNA"/>
</dbReference>
<reference evidence="1" key="1">
    <citation type="journal article" date="2014" name="Int. J. Syst. Evol. Microbiol.">
        <title>Complete genome sequence of Corynebacterium casei LMG S-19264T (=DSM 44701T), isolated from a smear-ripened cheese.</title>
        <authorList>
            <consortium name="US DOE Joint Genome Institute (JGI-PGF)"/>
            <person name="Walter F."/>
            <person name="Albersmeier A."/>
            <person name="Kalinowski J."/>
            <person name="Ruckert C."/>
        </authorList>
    </citation>
    <scope>NUCLEOTIDE SEQUENCE</scope>
    <source>
        <strain evidence="1">JCM 1480</strain>
    </source>
</reference>
<dbReference type="Proteomes" id="UP000648535">
    <property type="component" value="Unassembled WGS sequence"/>
</dbReference>
<protein>
    <submittedName>
        <fullName evidence="1">Uncharacterized protein</fullName>
    </submittedName>
</protein>
<keyword evidence="4" id="KW-1185">Reference proteome</keyword>